<dbReference type="Pfam" id="PF01168">
    <property type="entry name" value="Ala_racemase_N"/>
    <property type="match status" value="1"/>
</dbReference>
<dbReference type="KEGG" id="cfk:CFRA_05410"/>
<reference evidence="2 3" key="1">
    <citation type="submission" date="2014-08" db="EMBL/GenBank/DDBJ databases">
        <title>Complete genome sequence of Corynebacterium frankenforstense ST18(T) (=DSM 45800(T)), isolated from raw cow milk.</title>
        <authorList>
            <person name="Ruckert C."/>
            <person name="Albersmeier A."/>
            <person name="Winkler A."/>
            <person name="Lipski A."/>
            <person name="Kalinowski J."/>
        </authorList>
    </citation>
    <scope>NUCLEOTIDE SEQUENCE [LARGE SCALE GENOMIC DNA]</scope>
    <source>
        <strain evidence="2 3">ST18</strain>
    </source>
</reference>
<dbReference type="SUPFAM" id="SSF51419">
    <property type="entry name" value="PLP-binding barrel"/>
    <property type="match status" value="1"/>
</dbReference>
<organism evidence="2 3">
    <name type="scientific">Corynebacterium frankenforstense DSM 45800</name>
    <dbReference type="NCBI Taxonomy" id="1437875"/>
    <lineage>
        <taxon>Bacteria</taxon>
        <taxon>Bacillati</taxon>
        <taxon>Actinomycetota</taxon>
        <taxon>Actinomycetes</taxon>
        <taxon>Mycobacteriales</taxon>
        <taxon>Corynebacteriaceae</taxon>
        <taxon>Corynebacterium</taxon>
    </lineage>
</organism>
<dbReference type="PANTHER" id="PTHR28004">
    <property type="entry name" value="ZGC:162816-RELATED"/>
    <property type="match status" value="1"/>
</dbReference>
<accession>A0A1L7CSE0</accession>
<evidence type="ECO:0000313" key="2">
    <source>
        <dbReference type="EMBL" id="APT88770.1"/>
    </source>
</evidence>
<name>A0A1L7CSE0_9CORY</name>
<dbReference type="Proteomes" id="UP000185434">
    <property type="component" value="Chromosome"/>
</dbReference>
<dbReference type="GO" id="GO:0008721">
    <property type="term" value="F:D-serine ammonia-lyase activity"/>
    <property type="evidence" value="ECO:0007669"/>
    <property type="project" value="TreeGrafter"/>
</dbReference>
<dbReference type="RefSeq" id="WP_075663759.1">
    <property type="nucleotide sequence ID" value="NZ_CP009247.1"/>
</dbReference>
<keyword evidence="3" id="KW-1185">Reference proteome</keyword>
<sequence length="410" mass="43565">MTAPPPEVREAVAGRPAPFSVLDLDAALANARDMARRARGTPIRLATKSLRIRELISRVLEVPGFSGLLSYHLGEALWLVDEGVCDDVLVAYPCADPDLLATWAGNPAYRRAVTVMVDCPGHLRLIEEAAEAAGLETTHPDPDWSEPADDAAELRVCLDVDASYVIGPVHIGARRSPVHSPAEAEAMASEICSRPGMRLVGLMAYEGQIAGTTDTSPAVAAMKRLSVDELAGRRAKVVDAVAERLAADGLELEFVNGGGTGSIETTRAEEAVTEIGAGSGVLGPALFDHYKTFRPHAAEWFVVPVVRHPARGFVTVAGGGRVASGAPGDDRLPVVDFPEGLRTIALEGAGEVQTPLRGAGADRLRLGDHVWMRHAKAGEQAEWTDSVLVVSDGLTVAEWPTYRGEQRSFV</sequence>
<dbReference type="Gene3D" id="3.20.20.10">
    <property type="entry name" value="Alanine racemase"/>
    <property type="match status" value="1"/>
</dbReference>
<protein>
    <submittedName>
        <fullName evidence="2">Alanine racemase</fullName>
    </submittedName>
</protein>
<dbReference type="InterPro" id="IPR001608">
    <property type="entry name" value="Ala_racemase_N"/>
</dbReference>
<dbReference type="PANTHER" id="PTHR28004:SF2">
    <property type="entry name" value="D-SERINE DEHYDRATASE"/>
    <property type="match status" value="1"/>
</dbReference>
<dbReference type="EMBL" id="CP009247">
    <property type="protein sequence ID" value="APT88770.1"/>
    <property type="molecule type" value="Genomic_DNA"/>
</dbReference>
<gene>
    <name evidence="2" type="ORF">CFRA_05410</name>
</gene>
<dbReference type="AlphaFoldDB" id="A0A1L7CSE0"/>
<dbReference type="InterPro" id="IPR029066">
    <property type="entry name" value="PLP-binding_barrel"/>
</dbReference>
<evidence type="ECO:0000259" key="1">
    <source>
        <dbReference type="Pfam" id="PF01168"/>
    </source>
</evidence>
<proteinExistence type="predicted"/>
<evidence type="ECO:0000313" key="3">
    <source>
        <dbReference type="Proteomes" id="UP000185434"/>
    </source>
</evidence>
<dbReference type="GO" id="GO:0036088">
    <property type="term" value="P:D-serine catabolic process"/>
    <property type="evidence" value="ECO:0007669"/>
    <property type="project" value="TreeGrafter"/>
</dbReference>
<dbReference type="InterPro" id="IPR051466">
    <property type="entry name" value="D-amino_acid_metab_enzyme"/>
</dbReference>
<feature type="domain" description="Alanine racemase N-terminal" evidence="1">
    <location>
        <begin position="23"/>
        <end position="281"/>
    </location>
</feature>